<dbReference type="KEGG" id="net:Neut_1494"/>
<dbReference type="OrthoDB" id="9946975at2"/>
<evidence type="ECO:0000313" key="2">
    <source>
        <dbReference type="EMBL" id="ABI59739.1"/>
    </source>
</evidence>
<evidence type="ECO:0000256" key="1">
    <source>
        <dbReference type="SAM" id="Phobius"/>
    </source>
</evidence>
<keyword evidence="1" id="KW-0472">Membrane</keyword>
<organism evidence="2 3">
    <name type="scientific">Nitrosomonas eutropha (strain DSM 101675 / C91 / Nm57)</name>
    <dbReference type="NCBI Taxonomy" id="335283"/>
    <lineage>
        <taxon>Bacteria</taxon>
        <taxon>Pseudomonadati</taxon>
        <taxon>Pseudomonadota</taxon>
        <taxon>Betaproteobacteria</taxon>
        <taxon>Nitrosomonadales</taxon>
        <taxon>Nitrosomonadaceae</taxon>
        <taxon>Nitrosomonas</taxon>
    </lineage>
</organism>
<keyword evidence="1" id="KW-1133">Transmembrane helix</keyword>
<feature type="transmembrane region" description="Helical" evidence="1">
    <location>
        <begin position="12"/>
        <end position="32"/>
    </location>
</feature>
<gene>
    <name evidence="2" type="ordered locus">Neut_1494</name>
</gene>
<dbReference type="Proteomes" id="UP000001966">
    <property type="component" value="Chromosome"/>
</dbReference>
<dbReference type="HOGENOM" id="CLU_1650343_0_0_4"/>
<feature type="transmembrane region" description="Helical" evidence="1">
    <location>
        <begin position="140"/>
        <end position="159"/>
    </location>
</feature>
<dbReference type="AlphaFoldDB" id="Q0AFZ3"/>
<accession>Q0AFZ3</accession>
<name>Q0AFZ3_NITEC</name>
<proteinExistence type="predicted"/>
<dbReference type="STRING" id="335283.Neut_1494"/>
<protein>
    <submittedName>
        <fullName evidence="2">Uncharacterized protein</fullName>
    </submittedName>
</protein>
<sequence precursor="true">MTTRTLTQYAEVVTIITLLAGIAYLIFAVAAAPDLSKKLDADGGNICILDDELDYVAFGMDYSELFPAGHEYGKDGEIIMTDDLLPDPANPYGINGYPALRWAEQSMTGQSPPVLYWPAPAYKQVLKKPGKPCADKYKHVAEPGILAIIGAALLAAAIVK</sequence>
<dbReference type="EMBL" id="CP000450">
    <property type="protein sequence ID" value="ABI59739.1"/>
    <property type="molecule type" value="Genomic_DNA"/>
</dbReference>
<evidence type="ECO:0000313" key="3">
    <source>
        <dbReference type="Proteomes" id="UP000001966"/>
    </source>
</evidence>
<keyword evidence="1" id="KW-0812">Transmembrane</keyword>
<reference evidence="2 3" key="1">
    <citation type="journal article" date="2007" name="Environ. Microbiol.">
        <title>Whole-genome analysis of the ammonia-oxidizing bacterium, Nitrosomonas eutropha C91: implications for niche adaptation.</title>
        <authorList>
            <person name="Stein L.Y."/>
            <person name="Arp D.J."/>
            <person name="Berube P.M."/>
            <person name="Chain P.S."/>
            <person name="Hauser L."/>
            <person name="Jetten M.S."/>
            <person name="Klotz M.G."/>
            <person name="Larimer F.W."/>
            <person name="Norton J.M."/>
            <person name="Op den Camp H.J.M."/>
            <person name="Shin M."/>
            <person name="Wei X."/>
        </authorList>
    </citation>
    <scope>NUCLEOTIDE SEQUENCE [LARGE SCALE GENOMIC DNA]</scope>
    <source>
        <strain evidence="3">DSM 101675 / C91 / Nm57</strain>
    </source>
</reference>